<protein>
    <submittedName>
        <fullName evidence="1">Uncharacterized protein</fullName>
    </submittedName>
</protein>
<evidence type="ECO:0000313" key="1">
    <source>
        <dbReference type="EMBL" id="ETI84318.1"/>
    </source>
</evidence>
<dbReference type="EMBL" id="AZMF01000129">
    <property type="protein sequence ID" value="ETI84318.1"/>
    <property type="molecule type" value="Genomic_DNA"/>
</dbReference>
<reference evidence="1 2" key="1">
    <citation type="submission" date="2013-12" db="EMBL/GenBank/DDBJ databases">
        <title>A Varibaculum cambriense genome reconstructed from a premature infant gut community with otherwise low bacterial novelty that shifts toward anaerobic metabolism during the third week of life.</title>
        <authorList>
            <person name="Brown C.T."/>
            <person name="Sharon I."/>
            <person name="Thomas B.C."/>
            <person name="Castelle C.J."/>
            <person name="Morowitz M.J."/>
            <person name="Banfield J.F."/>
        </authorList>
    </citation>
    <scope>NUCLEOTIDE SEQUENCE [LARGE SCALE GENOMIC DNA]</scope>
    <source>
        <strain evidence="2">DORA_7</strain>
    </source>
</reference>
<dbReference type="AlphaFoldDB" id="W1TYD1"/>
<name>W1TYD1_STRAP</name>
<gene>
    <name evidence="1" type="ORF">Q615_SPAC00129G0037</name>
</gene>
<proteinExistence type="predicted"/>
<evidence type="ECO:0000313" key="2">
    <source>
        <dbReference type="Proteomes" id="UP000018846"/>
    </source>
</evidence>
<sequence length="34" mass="4038">MIFYRLFGIIKIMNKEALQEMKGEECLSIYPCQP</sequence>
<comment type="caution">
    <text evidence="1">The sequence shown here is derived from an EMBL/GenBank/DDBJ whole genome shotgun (WGS) entry which is preliminary data.</text>
</comment>
<organism evidence="1 2">
    <name type="scientific">Streptococcus anginosus DORA_7</name>
    <dbReference type="NCBI Taxonomy" id="1403946"/>
    <lineage>
        <taxon>Bacteria</taxon>
        <taxon>Bacillati</taxon>
        <taxon>Bacillota</taxon>
        <taxon>Bacilli</taxon>
        <taxon>Lactobacillales</taxon>
        <taxon>Streptococcaceae</taxon>
        <taxon>Streptococcus</taxon>
        <taxon>Streptococcus anginosus group</taxon>
    </lineage>
</organism>
<accession>W1TYD1</accession>
<dbReference type="Proteomes" id="UP000018846">
    <property type="component" value="Unassembled WGS sequence"/>
</dbReference>